<dbReference type="AlphaFoldDB" id="A0A117JIT1"/>
<dbReference type="PROSITE" id="PS00061">
    <property type="entry name" value="ADH_SHORT"/>
    <property type="match status" value="1"/>
</dbReference>
<evidence type="ECO:0000256" key="1">
    <source>
        <dbReference type="ARBA" id="ARBA00006484"/>
    </source>
</evidence>
<dbReference type="Gene3D" id="3.40.50.720">
    <property type="entry name" value="NAD(P)-binding Rossmann-like Domain"/>
    <property type="match status" value="1"/>
</dbReference>
<dbReference type="EMBL" id="LQIR01000034">
    <property type="protein sequence ID" value="KUI12466.1"/>
    <property type="molecule type" value="Genomic_DNA"/>
</dbReference>
<dbReference type="RefSeq" id="WP_064398706.1">
    <property type="nucleotide sequence ID" value="NZ_LQIR01000034.1"/>
</dbReference>
<accession>A0A117JIT1</accession>
<dbReference type="InterPro" id="IPR020904">
    <property type="entry name" value="Sc_DH/Rdtase_CS"/>
</dbReference>
<name>A0A117JIT1_9MYCO</name>
<dbReference type="Pfam" id="PF00106">
    <property type="entry name" value="adh_short"/>
    <property type="match status" value="1"/>
</dbReference>
<keyword evidence="2" id="KW-0560">Oxidoreductase</keyword>
<comment type="caution">
    <text evidence="4">The sequence shown here is derived from an EMBL/GenBank/DDBJ whole genome shotgun (WGS) entry which is preliminary data.</text>
</comment>
<evidence type="ECO:0000256" key="3">
    <source>
        <dbReference type="RuleBase" id="RU000363"/>
    </source>
</evidence>
<dbReference type="GO" id="GO:0016491">
    <property type="term" value="F:oxidoreductase activity"/>
    <property type="evidence" value="ECO:0007669"/>
    <property type="project" value="UniProtKB-KW"/>
</dbReference>
<dbReference type="FunFam" id="3.40.50.720:FF:000084">
    <property type="entry name" value="Short-chain dehydrogenase reductase"/>
    <property type="match status" value="1"/>
</dbReference>
<evidence type="ECO:0000256" key="2">
    <source>
        <dbReference type="ARBA" id="ARBA00023002"/>
    </source>
</evidence>
<reference evidence="4 5" key="1">
    <citation type="submission" date="2016-01" db="EMBL/GenBank/DDBJ databases">
        <authorList>
            <consortium name="TB Trials Study Group"/>
            <person name="Sutton G."/>
            <person name="Brinkac L."/>
            <person name="Sanka R."/>
            <person name="Adams M."/>
            <person name="Lau E.L."/>
            <person name="Macaden R."/>
            <person name="Grewal H.M.S."/>
        </authorList>
    </citation>
    <scope>NUCLEOTIDE SEQUENCE [LARGE SCALE GENOMIC DNA]</scope>
    <source>
        <strain evidence="4 5">IS-1744</strain>
    </source>
</reference>
<protein>
    <recommendedName>
        <fullName evidence="6">Short-chain dehydrogenase</fullName>
    </recommendedName>
</protein>
<evidence type="ECO:0000313" key="4">
    <source>
        <dbReference type="EMBL" id="KUI12466.1"/>
    </source>
</evidence>
<dbReference type="PRINTS" id="PR00081">
    <property type="entry name" value="GDHRDH"/>
</dbReference>
<gene>
    <name evidence="4" type="ORF">AU192_20715</name>
</gene>
<proteinExistence type="inferred from homology"/>
<organism evidence="4 5">
    <name type="scientific">Mycobacterium lehmannii</name>
    <dbReference type="NCBI Taxonomy" id="2048550"/>
    <lineage>
        <taxon>Bacteria</taxon>
        <taxon>Bacillati</taxon>
        <taxon>Actinomycetota</taxon>
        <taxon>Actinomycetes</taxon>
        <taxon>Mycobacteriales</taxon>
        <taxon>Mycobacteriaceae</taxon>
        <taxon>Mycobacterium</taxon>
    </lineage>
</organism>
<dbReference type="InterPro" id="IPR051687">
    <property type="entry name" value="Peroxisomal_Beta-Oxidation"/>
</dbReference>
<evidence type="ECO:0008006" key="6">
    <source>
        <dbReference type="Google" id="ProtNLM"/>
    </source>
</evidence>
<dbReference type="InterPro" id="IPR036291">
    <property type="entry name" value="NAD(P)-bd_dom_sf"/>
</dbReference>
<sequence length="303" mass="31564">MSDLRFDDRVVVVTGGGRGIGRGHALLLAAKGACVVVADNGADIDGRACASRPADSVVEEIAQAGGRAVACNASVADESGAQTVVDTAVDEFGRIDAVVNNAGIHDPGLFETLPEDRVRGMLDVHYFGTLFVARAAWPHFVKAGTGRIVNTVSEAMLGGIPELTSYGAAKGAVWGLTRNLATEGAAHGIAVNAIAPRAYTRMSASQGRQLAELYGMSEDMMAEINASMPPELCAPAAAFLAHESCPLNGEVLLTGMGGVSRLAVVRTQGIWKQPLTVEDIAENLDQIMSVDDAYVTEATRSVL</sequence>
<comment type="similarity">
    <text evidence="1 3">Belongs to the short-chain dehydrogenases/reductases (SDR) family.</text>
</comment>
<dbReference type="InterPro" id="IPR002347">
    <property type="entry name" value="SDR_fam"/>
</dbReference>
<dbReference type="SUPFAM" id="SSF51735">
    <property type="entry name" value="NAD(P)-binding Rossmann-fold domains"/>
    <property type="match status" value="1"/>
</dbReference>
<evidence type="ECO:0000313" key="5">
    <source>
        <dbReference type="Proteomes" id="UP000053707"/>
    </source>
</evidence>
<dbReference type="PRINTS" id="PR00080">
    <property type="entry name" value="SDRFAMILY"/>
</dbReference>
<dbReference type="PANTHER" id="PTHR45024:SF2">
    <property type="entry name" value="SCP2 DOMAIN-CONTAINING PROTEIN"/>
    <property type="match status" value="1"/>
</dbReference>
<keyword evidence="5" id="KW-1185">Reference proteome</keyword>
<dbReference type="GeneID" id="27919680"/>
<dbReference type="Proteomes" id="UP000053707">
    <property type="component" value="Unassembled WGS sequence"/>
</dbReference>
<dbReference type="PANTHER" id="PTHR45024">
    <property type="entry name" value="DEHYDROGENASES, SHORT CHAIN"/>
    <property type="match status" value="1"/>
</dbReference>